<keyword evidence="1" id="KW-1185">Reference proteome</keyword>
<evidence type="ECO:0000313" key="2">
    <source>
        <dbReference type="WBParaSite" id="nRc.2.0.1.t28294-RA"/>
    </source>
</evidence>
<accession>A0A915JPV8</accession>
<protein>
    <submittedName>
        <fullName evidence="2">Uncharacterized protein</fullName>
    </submittedName>
</protein>
<name>A0A915JPV8_ROMCU</name>
<reference evidence="2" key="1">
    <citation type="submission" date="2022-11" db="UniProtKB">
        <authorList>
            <consortium name="WormBaseParasite"/>
        </authorList>
    </citation>
    <scope>IDENTIFICATION</scope>
</reference>
<sequence length="218" mass="25315">MGSSSTDQPSRKVSKLSQLTAAVHRQEEFSTTADLLSLQKEIMKQEHEAKMNLLQKKLEAAEAKKLYYEVKMQKSECVIIISMKWINSVSNLSNNSWMTFMAIYIIQSIDIVEKFQQINRDLVMLTRQSFKHLPPTTLRHSRSSSTQNFDCRHHFDEQFFDSNPLTDVHYSIYPTNIVTTARAAKIVQERPLIQVFSIDRYLFTTRFAIDGLLSNETR</sequence>
<organism evidence="1 2">
    <name type="scientific">Romanomermis culicivorax</name>
    <name type="common">Nematode worm</name>
    <dbReference type="NCBI Taxonomy" id="13658"/>
    <lineage>
        <taxon>Eukaryota</taxon>
        <taxon>Metazoa</taxon>
        <taxon>Ecdysozoa</taxon>
        <taxon>Nematoda</taxon>
        <taxon>Enoplea</taxon>
        <taxon>Dorylaimia</taxon>
        <taxon>Mermithida</taxon>
        <taxon>Mermithoidea</taxon>
        <taxon>Mermithidae</taxon>
        <taxon>Romanomermis</taxon>
    </lineage>
</organism>
<dbReference type="Proteomes" id="UP000887565">
    <property type="component" value="Unplaced"/>
</dbReference>
<dbReference type="AlphaFoldDB" id="A0A915JPV8"/>
<evidence type="ECO:0000313" key="1">
    <source>
        <dbReference type="Proteomes" id="UP000887565"/>
    </source>
</evidence>
<proteinExistence type="predicted"/>
<dbReference type="WBParaSite" id="nRc.2.0.1.t28294-RA">
    <property type="protein sequence ID" value="nRc.2.0.1.t28294-RA"/>
    <property type="gene ID" value="nRc.2.0.1.g28294"/>
</dbReference>